<name>A0AAU9IWQ1_9CILI</name>
<feature type="region of interest" description="Disordered" evidence="1">
    <location>
        <begin position="15"/>
        <end position="127"/>
    </location>
</feature>
<sequence>MKKLLTFCMSCLNSETEESQNLSHNKSTSISELVNHKIGDPEFNKSNDQKPDVKTVPQEIVEQPTQIANQNSPQSTIRKESAIKKSENKKKHKNKSKIKKKKNHVDSKKDIADNPPQWKLNRSMTNPVSVIENESKMPGRRQNRVATEVFKDYVFPRINIKKK</sequence>
<evidence type="ECO:0000256" key="1">
    <source>
        <dbReference type="SAM" id="MobiDB-lite"/>
    </source>
</evidence>
<feature type="compositionally biased region" description="Polar residues" evidence="1">
    <location>
        <begin position="15"/>
        <end position="32"/>
    </location>
</feature>
<organism evidence="2 3">
    <name type="scientific">Blepharisma stoltei</name>
    <dbReference type="NCBI Taxonomy" id="1481888"/>
    <lineage>
        <taxon>Eukaryota</taxon>
        <taxon>Sar</taxon>
        <taxon>Alveolata</taxon>
        <taxon>Ciliophora</taxon>
        <taxon>Postciliodesmatophora</taxon>
        <taxon>Heterotrichea</taxon>
        <taxon>Heterotrichida</taxon>
        <taxon>Blepharismidae</taxon>
        <taxon>Blepharisma</taxon>
    </lineage>
</organism>
<proteinExistence type="predicted"/>
<reference evidence="2" key="1">
    <citation type="submission" date="2021-09" db="EMBL/GenBank/DDBJ databases">
        <authorList>
            <consortium name="AG Swart"/>
            <person name="Singh M."/>
            <person name="Singh A."/>
            <person name="Seah K."/>
            <person name="Emmerich C."/>
        </authorList>
    </citation>
    <scope>NUCLEOTIDE SEQUENCE</scope>
    <source>
        <strain evidence="2">ATCC30299</strain>
    </source>
</reference>
<comment type="caution">
    <text evidence="2">The sequence shown here is derived from an EMBL/GenBank/DDBJ whole genome shotgun (WGS) entry which is preliminary data.</text>
</comment>
<keyword evidence="3" id="KW-1185">Reference proteome</keyword>
<evidence type="ECO:0000313" key="3">
    <source>
        <dbReference type="Proteomes" id="UP001162131"/>
    </source>
</evidence>
<dbReference type="AlphaFoldDB" id="A0AAU9IWQ1"/>
<gene>
    <name evidence="2" type="ORF">BSTOLATCC_MIC14440</name>
</gene>
<accession>A0AAU9IWQ1</accession>
<dbReference type="EMBL" id="CAJZBQ010000014">
    <property type="protein sequence ID" value="CAG9315690.1"/>
    <property type="molecule type" value="Genomic_DNA"/>
</dbReference>
<feature type="compositionally biased region" description="Polar residues" evidence="1">
    <location>
        <begin position="63"/>
        <end position="76"/>
    </location>
</feature>
<dbReference type="Proteomes" id="UP001162131">
    <property type="component" value="Unassembled WGS sequence"/>
</dbReference>
<feature type="compositionally biased region" description="Basic and acidic residues" evidence="1">
    <location>
        <begin position="34"/>
        <end position="53"/>
    </location>
</feature>
<feature type="compositionally biased region" description="Basic and acidic residues" evidence="1">
    <location>
        <begin position="77"/>
        <end position="86"/>
    </location>
</feature>
<protein>
    <submittedName>
        <fullName evidence="2">Uncharacterized protein</fullName>
    </submittedName>
</protein>
<feature type="compositionally biased region" description="Basic residues" evidence="1">
    <location>
        <begin position="87"/>
        <end position="103"/>
    </location>
</feature>
<evidence type="ECO:0000313" key="2">
    <source>
        <dbReference type="EMBL" id="CAG9315690.1"/>
    </source>
</evidence>